<gene>
    <name evidence="1" type="ORF">BWZ43_11225</name>
</gene>
<protein>
    <submittedName>
        <fullName evidence="1">GNAT family N-acetyltransferase</fullName>
    </submittedName>
</protein>
<proteinExistence type="predicted"/>
<dbReference type="Gene3D" id="3.40.630.30">
    <property type="match status" value="1"/>
</dbReference>
<dbReference type="RefSeq" id="WP_078110199.1">
    <property type="nucleotide sequence ID" value="NZ_BOQX01000001.1"/>
</dbReference>
<dbReference type="EMBL" id="MTLA01000122">
    <property type="protein sequence ID" value="OOP68301.1"/>
    <property type="molecule type" value="Genomic_DNA"/>
</dbReference>
<evidence type="ECO:0000313" key="2">
    <source>
        <dbReference type="Proteomes" id="UP000189761"/>
    </source>
</evidence>
<keyword evidence="1" id="KW-0808">Transferase</keyword>
<dbReference type="Pfam" id="PF00583">
    <property type="entry name" value="Acetyltransf_1"/>
    <property type="match status" value="1"/>
</dbReference>
<reference evidence="1 2" key="1">
    <citation type="submission" date="2017-01" db="EMBL/GenBank/DDBJ databases">
        <title>Draft genome sequence of Bacillus oleronius.</title>
        <authorList>
            <person name="Allam M."/>
        </authorList>
    </citation>
    <scope>NUCLEOTIDE SEQUENCE [LARGE SCALE GENOMIC DNA]</scope>
    <source>
        <strain evidence="1 2">DSM 9356</strain>
    </source>
</reference>
<accession>A0A8E2I7S1</accession>
<dbReference type="InterPro" id="IPR016181">
    <property type="entry name" value="Acyl_CoA_acyltransferase"/>
</dbReference>
<sequence length="168" mass="19051">MIVVQIRKLAKEMITEFFSKNWGSPQMVISSGIFQCDELDGFAVLDENNRIIGLITYIMDQSECEIISLDSLVENKGIGSKLIQEVENLAKKNNVSKIKLVTTNDNVHALAFYQKRGYQLAELLVDAVDLARKMKPEIPLVADNGIPIRDELVLIKWLDLIHHNEKVE</sequence>
<dbReference type="PROSITE" id="PS51186">
    <property type="entry name" value="GNAT"/>
    <property type="match status" value="1"/>
</dbReference>
<dbReference type="CDD" id="cd04301">
    <property type="entry name" value="NAT_SF"/>
    <property type="match status" value="1"/>
</dbReference>
<dbReference type="SUPFAM" id="SSF55729">
    <property type="entry name" value="Acyl-CoA N-acyltransferases (Nat)"/>
    <property type="match status" value="1"/>
</dbReference>
<dbReference type="Proteomes" id="UP000189761">
    <property type="component" value="Unassembled WGS sequence"/>
</dbReference>
<dbReference type="InterPro" id="IPR051556">
    <property type="entry name" value="N-term/lysine_N-AcTrnsfr"/>
</dbReference>
<keyword evidence="2" id="KW-1185">Reference proteome</keyword>
<organism evidence="1 2">
    <name type="scientific">Heyndrickxia oleronia</name>
    <dbReference type="NCBI Taxonomy" id="38875"/>
    <lineage>
        <taxon>Bacteria</taxon>
        <taxon>Bacillati</taxon>
        <taxon>Bacillota</taxon>
        <taxon>Bacilli</taxon>
        <taxon>Bacillales</taxon>
        <taxon>Bacillaceae</taxon>
        <taxon>Heyndrickxia</taxon>
    </lineage>
</organism>
<dbReference type="GeneID" id="79865920"/>
<name>A0A8E2I7S1_9BACI</name>
<dbReference type="InterPro" id="IPR000182">
    <property type="entry name" value="GNAT_dom"/>
</dbReference>
<dbReference type="AlphaFoldDB" id="A0A8E2I7S1"/>
<dbReference type="PANTHER" id="PTHR42919">
    <property type="entry name" value="N-ALPHA-ACETYLTRANSFERASE"/>
    <property type="match status" value="1"/>
</dbReference>
<evidence type="ECO:0000313" key="1">
    <source>
        <dbReference type="EMBL" id="OOP68301.1"/>
    </source>
</evidence>
<comment type="caution">
    <text evidence="1">The sequence shown here is derived from an EMBL/GenBank/DDBJ whole genome shotgun (WGS) entry which is preliminary data.</text>
</comment>
<dbReference type="GO" id="GO:0016747">
    <property type="term" value="F:acyltransferase activity, transferring groups other than amino-acyl groups"/>
    <property type="evidence" value="ECO:0007669"/>
    <property type="project" value="InterPro"/>
</dbReference>
<dbReference type="PANTHER" id="PTHR42919:SF26">
    <property type="entry name" value="ACETYLTRANSFERASE"/>
    <property type="match status" value="1"/>
</dbReference>